<protein>
    <submittedName>
        <fullName evidence="2">Uncharacterized protein</fullName>
    </submittedName>
</protein>
<evidence type="ECO:0000313" key="2">
    <source>
        <dbReference type="EMBL" id="KAF0464953.1"/>
    </source>
</evidence>
<accession>A0A8H3XK01</accession>
<dbReference type="AlphaFoldDB" id="A0A8H3XK01"/>
<keyword evidence="3" id="KW-1185">Reference proteome</keyword>
<evidence type="ECO:0000256" key="1">
    <source>
        <dbReference type="SAM" id="MobiDB-lite"/>
    </source>
</evidence>
<proteinExistence type="predicted"/>
<comment type="caution">
    <text evidence="2">The sequence shown here is derived from an EMBL/GenBank/DDBJ whole genome shotgun (WGS) entry which is preliminary data.</text>
</comment>
<evidence type="ECO:0000313" key="3">
    <source>
        <dbReference type="Proteomes" id="UP000439903"/>
    </source>
</evidence>
<dbReference type="InterPro" id="IPR021109">
    <property type="entry name" value="Peptidase_aspartic_dom_sf"/>
</dbReference>
<dbReference type="EMBL" id="WTPW01000982">
    <property type="protein sequence ID" value="KAF0464953.1"/>
    <property type="molecule type" value="Genomic_DNA"/>
</dbReference>
<dbReference type="Proteomes" id="UP000439903">
    <property type="component" value="Unassembled WGS sequence"/>
</dbReference>
<organism evidence="2 3">
    <name type="scientific">Gigaspora margarita</name>
    <dbReference type="NCBI Taxonomy" id="4874"/>
    <lineage>
        <taxon>Eukaryota</taxon>
        <taxon>Fungi</taxon>
        <taxon>Fungi incertae sedis</taxon>
        <taxon>Mucoromycota</taxon>
        <taxon>Glomeromycotina</taxon>
        <taxon>Glomeromycetes</taxon>
        <taxon>Diversisporales</taxon>
        <taxon>Gigasporaceae</taxon>
        <taxon>Gigaspora</taxon>
    </lineage>
</organism>
<reference evidence="2 3" key="1">
    <citation type="journal article" date="2019" name="Environ. Microbiol.">
        <title>At the nexus of three kingdoms: the genome of the mycorrhizal fungus Gigaspora margarita provides insights into plant, endobacterial and fungal interactions.</title>
        <authorList>
            <person name="Venice F."/>
            <person name="Ghignone S."/>
            <person name="Salvioli di Fossalunga A."/>
            <person name="Amselem J."/>
            <person name="Novero M."/>
            <person name="Xianan X."/>
            <person name="Sedzielewska Toro K."/>
            <person name="Morin E."/>
            <person name="Lipzen A."/>
            <person name="Grigoriev I.V."/>
            <person name="Henrissat B."/>
            <person name="Martin F.M."/>
            <person name="Bonfante P."/>
        </authorList>
    </citation>
    <scope>NUCLEOTIDE SEQUENCE [LARGE SCALE GENOMIC DNA]</scope>
    <source>
        <strain evidence="2 3">BEG34</strain>
    </source>
</reference>
<sequence length="183" mass="20600">MCLSQKAQKGEYKKSNDWFSSLQYLHCNINDLTISDSFLDPGSEFGGLNDSAINALGWESDRPSNFAIQGNSKHITKSLGWFTDVPISMKDKDNKTVIITGNFARIDNGEPEPMLFLGMSNIRKIQGILDPNKNQFRMKLHGKSYIIPTFSKAPEVSEPEQQVSSMHSDEDLKKNMTHLKSDL</sequence>
<feature type="compositionally biased region" description="Basic and acidic residues" evidence="1">
    <location>
        <begin position="167"/>
        <end position="183"/>
    </location>
</feature>
<name>A0A8H3XK01_GIGMA</name>
<gene>
    <name evidence="2" type="ORF">F8M41_026389</name>
</gene>
<dbReference type="OrthoDB" id="2352156at2759"/>
<feature type="region of interest" description="Disordered" evidence="1">
    <location>
        <begin position="153"/>
        <end position="183"/>
    </location>
</feature>
<dbReference type="Gene3D" id="2.40.70.10">
    <property type="entry name" value="Acid Proteases"/>
    <property type="match status" value="1"/>
</dbReference>